<dbReference type="EMBL" id="FNPZ01000001">
    <property type="protein sequence ID" value="SDY85559.1"/>
    <property type="molecule type" value="Genomic_DNA"/>
</dbReference>
<organism evidence="7 8">
    <name type="scientific">Herbiconiux ginsengi</name>
    <dbReference type="NCBI Taxonomy" id="381665"/>
    <lineage>
        <taxon>Bacteria</taxon>
        <taxon>Bacillati</taxon>
        <taxon>Actinomycetota</taxon>
        <taxon>Actinomycetes</taxon>
        <taxon>Micrococcales</taxon>
        <taxon>Microbacteriaceae</taxon>
        <taxon>Herbiconiux</taxon>
    </lineage>
</organism>
<dbReference type="FunFam" id="3.40.50.720:FF:000307">
    <property type="entry name" value="2-dehydropantoate 2-reductase"/>
    <property type="match status" value="1"/>
</dbReference>
<keyword evidence="2 4" id="KW-0521">NADP</keyword>
<evidence type="ECO:0000313" key="7">
    <source>
        <dbReference type="EMBL" id="SDY85559.1"/>
    </source>
</evidence>
<dbReference type="EC" id="1.1.1.169" evidence="4"/>
<dbReference type="SUPFAM" id="SSF48179">
    <property type="entry name" value="6-phosphogluconate dehydrogenase C-terminal domain-like"/>
    <property type="match status" value="1"/>
</dbReference>
<dbReference type="Gene3D" id="3.40.50.720">
    <property type="entry name" value="NAD(P)-binding Rossmann-like Domain"/>
    <property type="match status" value="1"/>
</dbReference>
<gene>
    <name evidence="7" type="ORF">SAMN05216554_1757</name>
</gene>
<comment type="function">
    <text evidence="4">Catalyzes the NADPH-dependent reduction of ketopantoate into pantoic acid.</text>
</comment>
<dbReference type="GO" id="GO:0015940">
    <property type="term" value="P:pantothenate biosynthetic process"/>
    <property type="evidence" value="ECO:0007669"/>
    <property type="project" value="UniProtKB-UniPathway"/>
</dbReference>
<dbReference type="Pfam" id="PF08546">
    <property type="entry name" value="ApbA_C"/>
    <property type="match status" value="1"/>
</dbReference>
<dbReference type="InterPro" id="IPR013328">
    <property type="entry name" value="6PGD_dom2"/>
</dbReference>
<feature type="domain" description="Ketopantoate reductase N-terminal" evidence="5">
    <location>
        <begin position="4"/>
        <end position="157"/>
    </location>
</feature>
<keyword evidence="4" id="KW-0566">Pantothenate biosynthesis</keyword>
<name>A0A1H3NBH0_9MICO</name>
<comment type="pathway">
    <text evidence="4">Cofactor biosynthesis; (R)-pantothenate biosynthesis; (R)-pantoate from 3-methyl-2-oxobutanoate: step 2/2.</text>
</comment>
<protein>
    <recommendedName>
        <fullName evidence="4">2-dehydropantoate 2-reductase</fullName>
        <ecNumber evidence="4">1.1.1.169</ecNumber>
    </recommendedName>
    <alternativeName>
        <fullName evidence="4">Ketopantoate reductase</fullName>
    </alternativeName>
</protein>
<dbReference type="InterPro" id="IPR036291">
    <property type="entry name" value="NAD(P)-bd_dom_sf"/>
</dbReference>
<comment type="catalytic activity">
    <reaction evidence="4">
        <text>(R)-pantoate + NADP(+) = 2-dehydropantoate + NADPH + H(+)</text>
        <dbReference type="Rhea" id="RHEA:16233"/>
        <dbReference type="ChEBI" id="CHEBI:11561"/>
        <dbReference type="ChEBI" id="CHEBI:15378"/>
        <dbReference type="ChEBI" id="CHEBI:15980"/>
        <dbReference type="ChEBI" id="CHEBI:57783"/>
        <dbReference type="ChEBI" id="CHEBI:58349"/>
        <dbReference type="EC" id="1.1.1.169"/>
    </reaction>
</comment>
<dbReference type="InterPro" id="IPR003710">
    <property type="entry name" value="ApbA"/>
</dbReference>
<dbReference type="InterPro" id="IPR013332">
    <property type="entry name" value="KPR_N"/>
</dbReference>
<dbReference type="RefSeq" id="WP_092551498.1">
    <property type="nucleotide sequence ID" value="NZ_FNPZ01000001.1"/>
</dbReference>
<dbReference type="Pfam" id="PF02558">
    <property type="entry name" value="ApbA"/>
    <property type="match status" value="1"/>
</dbReference>
<keyword evidence="8" id="KW-1185">Reference proteome</keyword>
<accession>A0A1H3NBH0</accession>
<comment type="similarity">
    <text evidence="1 4">Belongs to the ketopantoate reductase family.</text>
</comment>
<evidence type="ECO:0000256" key="3">
    <source>
        <dbReference type="ARBA" id="ARBA00023002"/>
    </source>
</evidence>
<dbReference type="PANTHER" id="PTHR21708">
    <property type="entry name" value="PROBABLE 2-DEHYDROPANTOATE 2-REDUCTASE"/>
    <property type="match status" value="1"/>
</dbReference>
<evidence type="ECO:0000256" key="1">
    <source>
        <dbReference type="ARBA" id="ARBA00007870"/>
    </source>
</evidence>
<dbReference type="GO" id="GO:0008677">
    <property type="term" value="F:2-dehydropantoate 2-reductase activity"/>
    <property type="evidence" value="ECO:0007669"/>
    <property type="project" value="UniProtKB-EC"/>
</dbReference>
<dbReference type="NCBIfam" id="TIGR00745">
    <property type="entry name" value="apbA_panE"/>
    <property type="match status" value="1"/>
</dbReference>
<dbReference type="InterPro" id="IPR013752">
    <property type="entry name" value="KPA_reductase"/>
</dbReference>
<dbReference type="GO" id="GO:0005737">
    <property type="term" value="C:cytoplasm"/>
    <property type="evidence" value="ECO:0007669"/>
    <property type="project" value="TreeGrafter"/>
</dbReference>
<evidence type="ECO:0000259" key="6">
    <source>
        <dbReference type="Pfam" id="PF08546"/>
    </source>
</evidence>
<keyword evidence="3 4" id="KW-0560">Oxidoreductase</keyword>
<dbReference type="Proteomes" id="UP000198891">
    <property type="component" value="Unassembled WGS sequence"/>
</dbReference>
<evidence type="ECO:0000313" key="8">
    <source>
        <dbReference type="Proteomes" id="UP000198891"/>
    </source>
</evidence>
<evidence type="ECO:0000259" key="5">
    <source>
        <dbReference type="Pfam" id="PF02558"/>
    </source>
</evidence>
<dbReference type="FunFam" id="1.10.1040.10:FF:000017">
    <property type="entry name" value="2-dehydropantoate 2-reductase"/>
    <property type="match status" value="1"/>
</dbReference>
<dbReference type="InterPro" id="IPR051402">
    <property type="entry name" value="KPR-Related"/>
</dbReference>
<dbReference type="InterPro" id="IPR008927">
    <property type="entry name" value="6-PGluconate_DH-like_C_sf"/>
</dbReference>
<dbReference type="PANTHER" id="PTHR21708:SF26">
    <property type="entry name" value="2-DEHYDROPANTOATE 2-REDUCTASE"/>
    <property type="match status" value="1"/>
</dbReference>
<dbReference type="AlphaFoldDB" id="A0A1H3NBH0"/>
<evidence type="ECO:0000256" key="2">
    <source>
        <dbReference type="ARBA" id="ARBA00022857"/>
    </source>
</evidence>
<feature type="domain" description="Ketopantoate reductase C-terminal" evidence="6">
    <location>
        <begin position="189"/>
        <end position="306"/>
    </location>
</feature>
<evidence type="ECO:0000256" key="4">
    <source>
        <dbReference type="RuleBase" id="RU362068"/>
    </source>
</evidence>
<dbReference type="STRING" id="381665.SAMN05216554_1757"/>
<dbReference type="Gene3D" id="1.10.1040.10">
    <property type="entry name" value="N-(1-d-carboxylethyl)-l-norvaline Dehydrogenase, domain 2"/>
    <property type="match status" value="1"/>
</dbReference>
<dbReference type="UniPathway" id="UPA00028">
    <property type="reaction ID" value="UER00004"/>
</dbReference>
<dbReference type="SUPFAM" id="SSF51735">
    <property type="entry name" value="NAD(P)-binding Rossmann-fold domains"/>
    <property type="match status" value="1"/>
</dbReference>
<dbReference type="OrthoDB" id="9793586at2"/>
<reference evidence="7 8" key="1">
    <citation type="submission" date="2016-10" db="EMBL/GenBank/DDBJ databases">
        <authorList>
            <person name="de Groot N.N."/>
        </authorList>
    </citation>
    <scope>NUCLEOTIDE SEQUENCE [LARGE SCALE GENOMIC DNA]</scope>
    <source>
        <strain evidence="7 8">CGMCC 4.3491</strain>
    </source>
</reference>
<sequence length="316" mass="33206">MRTLIVGAGAIGGFFGSRLIAAGRDVTFLARENRAESLRRDGLRIAGRLPAGGPDAVETFSGIRAISVGDHDSFDLVLLAVKSYALHGVIDDIAPFIGPETTILPLLNGLKHIDTLAERYGQEAVVGGLCVASSQLLGDGTVRLLLPGTSMTYGELDGSVGERIRAVDETLRVPNRDGAEYTAKLSEHILADMWVKWVFLASGGAVTTLMGGPVGRVAATPTGPETARAIVEECAAVAAASGYPLSERVVDAAIERVTEQGSRFTTSMYRDLEEGRPIEVESVIGDLVDRGSALGVPTPLLGACYARLCVYANALP</sequence>
<proteinExistence type="inferred from homology"/>